<sequence length="156" mass="17529">MTIWGGIDVSDQMLYQYLEERRSTKQWKKVALNIMSRMVLNAYILYKQNSDNPGTRLDFILNIIEELSREWIRNKNVQNSPTITGDPIGNGGGDAGASGDFLEKLPLKREKNCSVCSATSTKSGGKRKKTTFVCKRCKKGLHPLCLPHHICVTAQL</sequence>
<dbReference type="PANTHER" id="PTHR46599:SF3">
    <property type="entry name" value="PIGGYBAC TRANSPOSABLE ELEMENT-DERIVED PROTEIN 4"/>
    <property type="match status" value="1"/>
</dbReference>
<name>A0A1B6IER3_9HEMI</name>
<dbReference type="PANTHER" id="PTHR46599">
    <property type="entry name" value="PIGGYBAC TRANSPOSABLE ELEMENT-DERIVED PROTEIN 4"/>
    <property type="match status" value="1"/>
</dbReference>
<gene>
    <name evidence="1" type="ORF">g.46676</name>
</gene>
<evidence type="ECO:0008006" key="2">
    <source>
        <dbReference type="Google" id="ProtNLM"/>
    </source>
</evidence>
<proteinExistence type="predicted"/>
<organism evidence="1">
    <name type="scientific">Homalodisca liturata</name>
    <dbReference type="NCBI Taxonomy" id="320908"/>
    <lineage>
        <taxon>Eukaryota</taxon>
        <taxon>Metazoa</taxon>
        <taxon>Ecdysozoa</taxon>
        <taxon>Arthropoda</taxon>
        <taxon>Hexapoda</taxon>
        <taxon>Insecta</taxon>
        <taxon>Pterygota</taxon>
        <taxon>Neoptera</taxon>
        <taxon>Paraneoptera</taxon>
        <taxon>Hemiptera</taxon>
        <taxon>Auchenorrhyncha</taxon>
        <taxon>Membracoidea</taxon>
        <taxon>Cicadellidae</taxon>
        <taxon>Cicadellinae</taxon>
        <taxon>Proconiini</taxon>
        <taxon>Homalodisca</taxon>
    </lineage>
</organism>
<accession>A0A1B6IER3</accession>
<evidence type="ECO:0000313" key="1">
    <source>
        <dbReference type="EMBL" id="JAS85387.1"/>
    </source>
</evidence>
<reference evidence="1" key="1">
    <citation type="submission" date="2015-11" db="EMBL/GenBank/DDBJ databases">
        <title>De novo transcriptome assembly of four potential Pierce s Disease insect vectors from Arizona vineyards.</title>
        <authorList>
            <person name="Tassone E.E."/>
        </authorList>
    </citation>
    <scope>NUCLEOTIDE SEQUENCE</scope>
</reference>
<dbReference type="EMBL" id="GECU01022319">
    <property type="protein sequence ID" value="JAS85387.1"/>
    <property type="molecule type" value="Transcribed_RNA"/>
</dbReference>
<dbReference type="AlphaFoldDB" id="A0A1B6IER3"/>
<protein>
    <recommendedName>
        <fullName evidence="2">PiggyBac transposable element-derived protein domain-containing protein</fullName>
    </recommendedName>
</protein>